<organism evidence="1 2">
    <name type="scientific">Tenggerimyces flavus</name>
    <dbReference type="NCBI Taxonomy" id="1708749"/>
    <lineage>
        <taxon>Bacteria</taxon>
        <taxon>Bacillati</taxon>
        <taxon>Actinomycetota</taxon>
        <taxon>Actinomycetes</taxon>
        <taxon>Propionibacteriales</taxon>
        <taxon>Nocardioidaceae</taxon>
        <taxon>Tenggerimyces</taxon>
    </lineage>
</organism>
<reference evidence="2" key="1">
    <citation type="journal article" date="2019" name="Int. J. Syst. Evol. Microbiol.">
        <title>The Global Catalogue of Microorganisms (GCM) 10K type strain sequencing project: providing services to taxonomists for standard genome sequencing and annotation.</title>
        <authorList>
            <consortium name="The Broad Institute Genomics Platform"/>
            <consortium name="The Broad Institute Genome Sequencing Center for Infectious Disease"/>
            <person name="Wu L."/>
            <person name="Ma J."/>
        </authorList>
    </citation>
    <scope>NUCLEOTIDE SEQUENCE [LARGE SCALE GENOMIC DNA]</scope>
    <source>
        <strain evidence="2">CGMCC 4.7241</strain>
    </source>
</reference>
<keyword evidence="2" id="KW-1185">Reference proteome</keyword>
<dbReference type="SUPFAM" id="SSF48208">
    <property type="entry name" value="Six-hairpin glycosidases"/>
    <property type="match status" value="1"/>
</dbReference>
<protein>
    <submittedName>
        <fullName evidence="1">Uncharacterized protein</fullName>
    </submittedName>
</protein>
<dbReference type="RefSeq" id="WP_385928839.1">
    <property type="nucleotide sequence ID" value="NZ_JBHRZH010000041.1"/>
</dbReference>
<evidence type="ECO:0000313" key="1">
    <source>
        <dbReference type="EMBL" id="MFC3765683.1"/>
    </source>
</evidence>
<sequence>MVDAHGRPVPVTDVVDVPERLPPMAFWSRIPEASSDPSVAGTSLWSYPLLRRHFFAVDVSLPARVHAFHSGLPVVSGGLGARPDLSDPAQLVVVARDVPHRPILTVHPKATGTYSPFYYPRRTGDWLESDFLPAYAMSSDPRIGARMSELVSFMLFSQYGEGGSNDFVATCFPSAPAGPAEWVGGWDYVFDWEWLDGYGYQWRLHEPDHHVNAMMAATMVRAYELTGVSRYLESARAFVYHQLPRYGFHSGVWRGRTYYWTEYNPSGEENPVRDATDNVQALVAQAVAMVGLRTGDRRMLSYARGLLWHCVREWVTDGRWYYDSAENPMNQRKSVSHDMATLLPLLACVPYLLRGGVRLDVELDVLAEAYEFYLAHFDGEPMNRLRLGHLSKLAADGASFFTANQSGTDLVFADRVTRDVELRVCSGVDPSLERVVAVSADDLARGVALGLSAEPGDVLRFSHGDARLTPSVVSYHDAAGVRRSLTAAVPTADFPTDVTAATYADTAMRLCCPD</sequence>
<dbReference type="EMBL" id="JBHRZH010000041">
    <property type="protein sequence ID" value="MFC3765683.1"/>
    <property type="molecule type" value="Genomic_DNA"/>
</dbReference>
<dbReference type="Proteomes" id="UP001595699">
    <property type="component" value="Unassembled WGS sequence"/>
</dbReference>
<dbReference type="InterPro" id="IPR008928">
    <property type="entry name" value="6-hairpin_glycosidase_sf"/>
</dbReference>
<comment type="caution">
    <text evidence="1">The sequence shown here is derived from an EMBL/GenBank/DDBJ whole genome shotgun (WGS) entry which is preliminary data.</text>
</comment>
<evidence type="ECO:0000313" key="2">
    <source>
        <dbReference type="Proteomes" id="UP001595699"/>
    </source>
</evidence>
<proteinExistence type="predicted"/>
<accession>A0ABV7YNI5</accession>
<name>A0ABV7YNI5_9ACTN</name>
<gene>
    <name evidence="1" type="ORF">ACFOUW_32945</name>
</gene>